<evidence type="ECO:0000256" key="4">
    <source>
        <dbReference type="ARBA" id="ARBA00022598"/>
    </source>
</evidence>
<dbReference type="OrthoDB" id="700772at2759"/>
<dbReference type="InterPro" id="IPR000626">
    <property type="entry name" value="Ubiquitin-like_dom"/>
</dbReference>
<dbReference type="GO" id="GO:0000049">
    <property type="term" value="F:tRNA binding"/>
    <property type="evidence" value="ECO:0007669"/>
    <property type="project" value="UniProtKB-KW"/>
</dbReference>
<evidence type="ECO:0000256" key="1">
    <source>
        <dbReference type="ARBA" id="ARBA00008226"/>
    </source>
</evidence>
<dbReference type="Gramene" id="TraesCLE_scaffold_048563_01G000300.1">
    <property type="protein sequence ID" value="TraesCLE_scaffold_048563_01G000300.1"/>
    <property type="gene ID" value="TraesCLE_scaffold_048563_01G000300"/>
</dbReference>
<dbReference type="Gene3D" id="3.30.54.20">
    <property type="match status" value="1"/>
</dbReference>
<dbReference type="Gramene" id="TraesRN3D0101053100.1">
    <property type="protein sequence ID" value="TraesRN3D0101053100.1"/>
    <property type="gene ID" value="TraesRN3D0101053100"/>
</dbReference>
<dbReference type="SUPFAM" id="SSF55186">
    <property type="entry name" value="ThrRS/AlaRS common domain"/>
    <property type="match status" value="1"/>
</dbReference>
<dbReference type="Gene3D" id="3.30.980.10">
    <property type="entry name" value="Threonyl-trna Synthetase, Chain A, domain 2"/>
    <property type="match status" value="1"/>
</dbReference>
<organism evidence="12">
    <name type="scientific">Triticum aestivum</name>
    <name type="common">Wheat</name>
    <dbReference type="NCBI Taxonomy" id="4565"/>
    <lineage>
        <taxon>Eukaryota</taxon>
        <taxon>Viridiplantae</taxon>
        <taxon>Streptophyta</taxon>
        <taxon>Embryophyta</taxon>
        <taxon>Tracheophyta</taxon>
        <taxon>Spermatophyta</taxon>
        <taxon>Magnoliopsida</taxon>
        <taxon>Liliopsida</taxon>
        <taxon>Poales</taxon>
        <taxon>Poaceae</taxon>
        <taxon>BOP clade</taxon>
        <taxon>Pooideae</taxon>
        <taxon>Triticodae</taxon>
        <taxon>Triticeae</taxon>
        <taxon>Triticinae</taxon>
        <taxon>Triticum</taxon>
    </lineage>
</organism>
<evidence type="ECO:0000256" key="7">
    <source>
        <dbReference type="ARBA" id="ARBA00022884"/>
    </source>
</evidence>
<keyword evidence="13" id="KW-1185">Reference proteome</keyword>
<dbReference type="EnsemblPlants" id="TraesCS3D02G458600.1">
    <property type="protein sequence ID" value="TraesCS3D02G458600.1"/>
    <property type="gene ID" value="TraesCS3D02G458600"/>
</dbReference>
<dbReference type="InterPro" id="IPR018163">
    <property type="entry name" value="Thr/Ala-tRNA-synth_IIc_edit"/>
</dbReference>
<evidence type="ECO:0000256" key="6">
    <source>
        <dbReference type="ARBA" id="ARBA00022840"/>
    </source>
</evidence>
<dbReference type="STRING" id="4565.A0A3B6H583"/>
<evidence type="ECO:0000256" key="2">
    <source>
        <dbReference type="ARBA" id="ARBA00013168"/>
    </source>
</evidence>
<dbReference type="SUPFAM" id="SSF54236">
    <property type="entry name" value="Ubiquitin-like"/>
    <property type="match status" value="1"/>
</dbReference>
<keyword evidence="4" id="KW-0436">Ligase</keyword>
<evidence type="ECO:0000259" key="11">
    <source>
        <dbReference type="PROSITE" id="PS50053"/>
    </source>
</evidence>
<dbReference type="PANTHER" id="PTHR11777">
    <property type="entry name" value="ALANYL-TRNA SYNTHETASE"/>
    <property type="match status" value="1"/>
</dbReference>
<dbReference type="SMR" id="A0A3B6H583"/>
<keyword evidence="6" id="KW-0067">ATP-binding</keyword>
<dbReference type="Gramene" id="TraesROB_scaffold_037925_01G000300.1">
    <property type="protein sequence ID" value="TraesROB_scaffold_037925_01G000300.1"/>
    <property type="gene ID" value="TraesROB_scaffold_037925_01G000300"/>
</dbReference>
<evidence type="ECO:0000256" key="3">
    <source>
        <dbReference type="ARBA" id="ARBA00022555"/>
    </source>
</evidence>
<protein>
    <recommendedName>
        <fullName evidence="2">alanine--tRNA ligase</fullName>
        <ecNumber evidence="2">6.1.1.7</ecNumber>
    </recommendedName>
</protein>
<dbReference type="PANTHER" id="PTHR11777:SF9">
    <property type="entry name" value="ALANINE--TRNA LIGASE, CYTOPLASMIC"/>
    <property type="match status" value="1"/>
</dbReference>
<dbReference type="Gramene" id="TraesRN3D0101053200.1">
    <property type="protein sequence ID" value="TraesRN3D0101053200.1"/>
    <property type="gene ID" value="TraesRN3D0101053200"/>
</dbReference>
<sequence length="748" mass="83033">MGACIPVAVGGGRGHKDTHDDYYGTSRPRAAAPTADLRAEMYDTGSIEGPSGSFTVNNVQVFAGYVLHTGSFLEGPDSKTLSVGDEVKYKEVIGDCIDQKGSIALSEKLRFDFSHGKPVQPEDLRKIESIVKQRIEAELELSAQEIKLANPKRVNGLRAVFGEIYADPVRVVSIGRKLEDVLANPESKEWLSDINEATKLDGATLEKKIGSINNTLDAAAIPAARKADLKGNVSKLEDQLREAEKKTGKENVQKAAKTDIDAAEAAVSKEKLFCVTHADVGLDTTAAREAVVKPMDRFKSIDALLYVHYLLTLRGFLISIVRDADKKQLGTIGEEVKQLAQRARDNREANNSSSTIASIKKSANNTVQILVKFCGATIPVQENLDILSANMLIEHVCRCAGVSLTDLYSTFCGRILEPNKVLSYYQLQKDSMVYINPRLRGGSAGRKNWDDVIITLNLYHGVALPWDLLLPYQSKIRPAMKVWYLDHPLQVRCQKVLIYLGRKHYVGICFGGFTSKQILFDADGNVHIDAAPQEYSQGLALFDYGAVSGIFDDALGAGINKYPTYFYNLINFLSNGPAVDYRSKAVIAFVTNHVSLLTYSRRIQITAVLDMLLTRLSEDDSEALIAILENFYWGSRLEKVPAMHHTYFFHWWYDRAGTICTPYKDNGVSLLKFSSNFFKHHNGFPLEQRDAAFALATKHKNYLPQLLFSILITFKDPNKPCPPSVQAFIDEVIEMLGDHTVDCEIAQT</sequence>
<name>A0A3B6H583_WHEAT</name>
<dbReference type="PROSITE" id="PS50053">
    <property type="entry name" value="UBIQUITIN_2"/>
    <property type="match status" value="1"/>
</dbReference>
<keyword evidence="5" id="KW-0547">Nucleotide-binding</keyword>
<dbReference type="FunFam" id="3.30.980.10:FF:000004">
    <property type="entry name" value="Alanine--tRNA ligase, cytoplasmic"/>
    <property type="match status" value="1"/>
</dbReference>
<keyword evidence="7" id="KW-0694">RNA-binding</keyword>
<dbReference type="GO" id="GO:0006419">
    <property type="term" value="P:alanyl-tRNA aminoacylation"/>
    <property type="evidence" value="ECO:0000318"/>
    <property type="project" value="GO_Central"/>
</dbReference>
<feature type="domain" description="Ubiquitin-like" evidence="11">
    <location>
        <begin position="367"/>
        <end position="442"/>
    </location>
</feature>
<dbReference type="GO" id="GO:0005524">
    <property type="term" value="F:ATP binding"/>
    <property type="evidence" value="ECO:0007669"/>
    <property type="project" value="UniProtKB-KW"/>
</dbReference>
<evidence type="ECO:0000256" key="10">
    <source>
        <dbReference type="SAM" id="Coils"/>
    </source>
</evidence>
<dbReference type="Gramene" id="TraesWEE_scaffold_053347_01G000100.1">
    <property type="protein sequence ID" value="TraesWEE_scaffold_053347_01G000100.1"/>
    <property type="gene ID" value="TraesWEE_scaffold_053347_01G000100"/>
</dbReference>
<dbReference type="InterPro" id="IPR050058">
    <property type="entry name" value="Ala-tRNA_ligase"/>
</dbReference>
<feature type="coiled-coil region" evidence="10">
    <location>
        <begin position="226"/>
        <end position="253"/>
    </location>
</feature>
<dbReference type="Proteomes" id="UP000019116">
    <property type="component" value="Chromosome 3D"/>
</dbReference>
<keyword evidence="10" id="KW-0175">Coiled coil</keyword>
<dbReference type="OMA" id="ILENFYW"/>
<evidence type="ECO:0000313" key="13">
    <source>
        <dbReference type="Proteomes" id="UP000019116"/>
    </source>
</evidence>
<proteinExistence type="inferred from homology"/>
<dbReference type="GO" id="GO:0002161">
    <property type="term" value="F:aminoacyl-tRNA deacylase activity"/>
    <property type="evidence" value="ECO:0000318"/>
    <property type="project" value="GO_Central"/>
</dbReference>
<accession>A0A3B6H583</accession>
<dbReference type="Gramene" id="TraesCAD_scaffold_061507_01G000300.1">
    <property type="protein sequence ID" value="TraesCAD_scaffold_061507_01G000300.1"/>
    <property type="gene ID" value="TraesCAD_scaffold_061507_01G000300"/>
</dbReference>
<comment type="similarity">
    <text evidence="1">Belongs to the class-II aminoacyl-tRNA synthetase family.</text>
</comment>
<keyword evidence="3" id="KW-0820">tRNA-binding</keyword>
<reference evidence="12" key="1">
    <citation type="submission" date="2018-08" db="EMBL/GenBank/DDBJ databases">
        <authorList>
            <person name="Rossello M."/>
        </authorList>
    </citation>
    <scope>NUCLEOTIDE SEQUENCE [LARGE SCALE GENOMIC DNA]</scope>
    <source>
        <strain evidence="12">cv. Chinese Spring</strain>
    </source>
</reference>
<keyword evidence="8" id="KW-0648">Protein biosynthesis</keyword>
<dbReference type="InterPro" id="IPR029071">
    <property type="entry name" value="Ubiquitin-like_domsf"/>
</dbReference>
<reference evidence="12" key="2">
    <citation type="submission" date="2018-10" db="UniProtKB">
        <authorList>
            <consortium name="EnsemblPlants"/>
        </authorList>
    </citation>
    <scope>IDENTIFICATION</scope>
</reference>
<dbReference type="GO" id="GO:0009507">
    <property type="term" value="C:chloroplast"/>
    <property type="evidence" value="ECO:0000318"/>
    <property type="project" value="GO_Central"/>
</dbReference>
<dbReference type="GO" id="GO:0004813">
    <property type="term" value="F:alanine-tRNA ligase activity"/>
    <property type="evidence" value="ECO:0000318"/>
    <property type="project" value="GO_Central"/>
</dbReference>
<evidence type="ECO:0000256" key="9">
    <source>
        <dbReference type="ARBA" id="ARBA00023146"/>
    </source>
</evidence>
<evidence type="ECO:0000256" key="5">
    <source>
        <dbReference type="ARBA" id="ARBA00022741"/>
    </source>
</evidence>
<dbReference type="Gramene" id="TraesCS3D02G458600.1">
    <property type="protein sequence ID" value="TraesCS3D02G458600.1"/>
    <property type="gene ID" value="TraesCS3D02G458600"/>
</dbReference>
<keyword evidence="9" id="KW-0030">Aminoacyl-tRNA synthetase</keyword>
<dbReference type="EC" id="6.1.1.7" evidence="2"/>
<evidence type="ECO:0000313" key="12">
    <source>
        <dbReference type="EnsemblPlants" id="TraesCS3D02G458600.1"/>
    </source>
</evidence>
<dbReference type="AlphaFoldDB" id="A0A3B6H583"/>
<evidence type="ECO:0000256" key="8">
    <source>
        <dbReference type="ARBA" id="ARBA00022917"/>
    </source>
</evidence>
<dbReference type="Gramene" id="TraesCS3D03G1009100.1">
    <property type="protein sequence ID" value="TraesCS3D03G1009100.1.CDS"/>
    <property type="gene ID" value="TraesCS3D03G1009100"/>
</dbReference>